<organism evidence="3 4">
    <name type="scientific">Ostreibacterium oceani</name>
    <dbReference type="NCBI Taxonomy" id="2654998"/>
    <lineage>
        <taxon>Bacteria</taxon>
        <taxon>Pseudomonadati</taxon>
        <taxon>Pseudomonadota</taxon>
        <taxon>Gammaproteobacteria</taxon>
        <taxon>Cardiobacteriales</taxon>
        <taxon>Ostreibacteriaceae</taxon>
        <taxon>Ostreibacterium</taxon>
    </lineage>
</organism>
<dbReference type="AlphaFoldDB" id="A0A6N7ERL8"/>
<dbReference type="PANTHER" id="PTHR34351">
    <property type="entry name" value="SLR1927 PROTEIN-RELATED"/>
    <property type="match status" value="1"/>
</dbReference>
<keyword evidence="2" id="KW-0812">Transmembrane</keyword>
<feature type="region of interest" description="Disordered" evidence="1">
    <location>
        <begin position="18"/>
        <end position="45"/>
    </location>
</feature>
<evidence type="ECO:0000256" key="2">
    <source>
        <dbReference type="SAM" id="Phobius"/>
    </source>
</evidence>
<evidence type="ECO:0000313" key="4">
    <source>
        <dbReference type="Proteomes" id="UP000471298"/>
    </source>
</evidence>
<reference evidence="3 4" key="1">
    <citation type="submission" date="2019-10" db="EMBL/GenBank/DDBJ databases">
        <title>Cardiobacteriales fam. a chemoheterotrophic member of the order Cardiobacteriales, and proposal of Cardiobacteriales fam. nov.</title>
        <authorList>
            <person name="Wang C."/>
        </authorList>
    </citation>
    <scope>NUCLEOTIDE SEQUENCE [LARGE SCALE GENOMIC DNA]</scope>
    <source>
        <strain evidence="3 4">ML27</strain>
    </source>
</reference>
<dbReference type="Proteomes" id="UP000471298">
    <property type="component" value="Unassembled WGS sequence"/>
</dbReference>
<comment type="caution">
    <text evidence="3">The sequence shown here is derived from an EMBL/GenBank/DDBJ whole genome shotgun (WGS) entry which is preliminary data.</text>
</comment>
<feature type="transmembrane region" description="Helical" evidence="2">
    <location>
        <begin position="75"/>
        <end position="96"/>
    </location>
</feature>
<dbReference type="EMBL" id="WHNW01000001">
    <property type="protein sequence ID" value="MPV85132.1"/>
    <property type="molecule type" value="Genomic_DNA"/>
</dbReference>
<evidence type="ECO:0000313" key="3">
    <source>
        <dbReference type="EMBL" id="MPV85132.1"/>
    </source>
</evidence>
<dbReference type="InParanoid" id="A0A6N7ERL8"/>
<proteinExistence type="predicted"/>
<keyword evidence="4" id="KW-1185">Reference proteome</keyword>
<evidence type="ECO:0000256" key="1">
    <source>
        <dbReference type="SAM" id="MobiDB-lite"/>
    </source>
</evidence>
<feature type="transmembrane region" description="Helical" evidence="2">
    <location>
        <begin position="102"/>
        <end position="123"/>
    </location>
</feature>
<dbReference type="PANTHER" id="PTHR34351:SF1">
    <property type="entry name" value="SLR1927 PROTEIN"/>
    <property type="match status" value="1"/>
</dbReference>
<name>A0A6N7ERL8_9GAMM</name>
<accession>A0A6N7ERL8</accession>
<sequence>MNASFVVKLKQWINQWSGSSPDNKAAQGDAALPQGTTPNSASGVHKLDKHRPFIKRLTTVVPAGERIDLSMRRAYILPTLKGVYFAITVVILFIWSTNYALSLGYAITFLLAILGLAIAVLTVKNLASVSLSAMGDSHYFAGEAAFFYLQLHGVENTGAIAISARRNGLFSAPVCVQAGEQTKLAVPLDDNTRGRKTLTHVRISSDYPIGIFCSWVWLHFDTQIVIYPKPQGGIALTQILRRAGVEAGGLNRDGTEDFMQLSDYQLGDNLRQMVWKKAALGVLQIKRFQGGSGVDCLLDFHDPILADLSLEAKLSQLCQWALDAEKQGVRYGLLLPTQTIATNRGASHQRQVLEALACF</sequence>
<gene>
    <name evidence="3" type="ORF">GCU85_00090</name>
</gene>
<keyword evidence="2" id="KW-1133">Transmembrane helix</keyword>
<keyword evidence="2" id="KW-0472">Membrane</keyword>
<protein>
    <submittedName>
        <fullName evidence="3">DUF58 domain-containing protein</fullName>
    </submittedName>
</protein>
<dbReference type="RefSeq" id="WP_152808094.1">
    <property type="nucleotide sequence ID" value="NZ_WHNW01000001.1"/>
</dbReference>